<keyword evidence="1" id="KW-0472">Membrane</keyword>
<keyword evidence="1" id="KW-0812">Transmembrane</keyword>
<proteinExistence type="predicted"/>
<protein>
    <submittedName>
        <fullName evidence="2">Uncharacterized protein</fullName>
    </submittedName>
</protein>
<sequence length="147" mass="16698">MSTFWLLFAVYIIGAIVIGVPMGIGSLRAWTDPHKHRELSFLLFPTYTLDDATGVRWKASQWGMLVNMVSEHELSCAFYSEDVAEKLACARYVVANAIIWPIRLAYLLMIHVFIGVVFGLLYICLGCNYLLDLAGKLLLWCKYCVRL</sequence>
<dbReference type="Proteomes" id="UP000177996">
    <property type="component" value="Unassembled WGS sequence"/>
</dbReference>
<evidence type="ECO:0000313" key="2">
    <source>
        <dbReference type="EMBL" id="OGZ08762.1"/>
    </source>
</evidence>
<keyword evidence="1" id="KW-1133">Transmembrane helix</keyword>
<name>A0A1G2D5M2_9BACT</name>
<evidence type="ECO:0000256" key="1">
    <source>
        <dbReference type="SAM" id="Phobius"/>
    </source>
</evidence>
<dbReference type="AlphaFoldDB" id="A0A1G2D5M2"/>
<gene>
    <name evidence="2" type="ORF">A3D65_02490</name>
</gene>
<comment type="caution">
    <text evidence="2">The sequence shown here is derived from an EMBL/GenBank/DDBJ whole genome shotgun (WGS) entry which is preliminary data.</text>
</comment>
<evidence type="ECO:0000313" key="3">
    <source>
        <dbReference type="Proteomes" id="UP000177996"/>
    </source>
</evidence>
<organism evidence="2 3">
    <name type="scientific">Candidatus Lloydbacteria bacterium RIFCSPHIGHO2_02_FULL_50_13</name>
    <dbReference type="NCBI Taxonomy" id="1798661"/>
    <lineage>
        <taxon>Bacteria</taxon>
        <taxon>Candidatus Lloydiibacteriota</taxon>
    </lineage>
</organism>
<feature type="transmembrane region" description="Helical" evidence="1">
    <location>
        <begin position="104"/>
        <end position="131"/>
    </location>
</feature>
<reference evidence="2 3" key="1">
    <citation type="journal article" date="2016" name="Nat. Commun.">
        <title>Thousands of microbial genomes shed light on interconnected biogeochemical processes in an aquifer system.</title>
        <authorList>
            <person name="Anantharaman K."/>
            <person name="Brown C.T."/>
            <person name="Hug L.A."/>
            <person name="Sharon I."/>
            <person name="Castelle C.J."/>
            <person name="Probst A.J."/>
            <person name="Thomas B.C."/>
            <person name="Singh A."/>
            <person name="Wilkins M.J."/>
            <person name="Karaoz U."/>
            <person name="Brodie E.L."/>
            <person name="Williams K.H."/>
            <person name="Hubbard S.S."/>
            <person name="Banfield J.F."/>
        </authorList>
    </citation>
    <scope>NUCLEOTIDE SEQUENCE [LARGE SCALE GENOMIC DNA]</scope>
</reference>
<feature type="transmembrane region" description="Helical" evidence="1">
    <location>
        <begin position="6"/>
        <end position="27"/>
    </location>
</feature>
<accession>A0A1G2D5M2</accession>
<dbReference type="EMBL" id="MHLL01000027">
    <property type="protein sequence ID" value="OGZ08762.1"/>
    <property type="molecule type" value="Genomic_DNA"/>
</dbReference>